<accession>A0A1X1TFP2</accession>
<dbReference type="AlphaFoldDB" id="A0A1X1TFP2"/>
<dbReference type="EMBL" id="LQOT01000057">
    <property type="protein sequence ID" value="ORV43374.1"/>
    <property type="molecule type" value="Genomic_DNA"/>
</dbReference>
<dbReference type="Pfam" id="PF06259">
    <property type="entry name" value="Abhydrolase_8"/>
    <property type="match status" value="1"/>
</dbReference>
<gene>
    <name evidence="2" type="ORF">AWC02_15345</name>
</gene>
<dbReference type="STRING" id="188915.AWC02_15345"/>
<proteinExistence type="predicted"/>
<dbReference type="Proteomes" id="UP000193465">
    <property type="component" value="Unassembled WGS sequence"/>
</dbReference>
<feature type="domain" description="DUF1023" evidence="1">
    <location>
        <begin position="316"/>
        <end position="489"/>
    </location>
</feature>
<dbReference type="RefSeq" id="WP_237160490.1">
    <property type="nucleotide sequence ID" value="NZ_LQOT01000057.1"/>
</dbReference>
<protein>
    <recommendedName>
        <fullName evidence="1">DUF1023 domain-containing protein</fullName>
    </recommendedName>
</protein>
<evidence type="ECO:0000313" key="3">
    <source>
        <dbReference type="Proteomes" id="UP000193465"/>
    </source>
</evidence>
<evidence type="ECO:0000313" key="2">
    <source>
        <dbReference type="EMBL" id="ORV43374.1"/>
    </source>
</evidence>
<comment type="caution">
    <text evidence="2">The sequence shown here is derived from an EMBL/GenBank/DDBJ whole genome shotgun (WGS) entry which is preliminary data.</text>
</comment>
<organism evidence="2 3">
    <name type="scientific">Mycolicibacter engbaekii</name>
    <dbReference type="NCBI Taxonomy" id="188915"/>
    <lineage>
        <taxon>Bacteria</taxon>
        <taxon>Bacillati</taxon>
        <taxon>Actinomycetota</taxon>
        <taxon>Actinomycetes</taxon>
        <taxon>Mycobacteriales</taxon>
        <taxon>Mycobacteriaceae</taxon>
        <taxon>Mycolicibacter</taxon>
    </lineage>
</organism>
<keyword evidence="3" id="KW-1185">Reference proteome</keyword>
<evidence type="ECO:0000259" key="1">
    <source>
        <dbReference type="Pfam" id="PF06259"/>
    </source>
</evidence>
<dbReference type="InterPro" id="IPR010427">
    <property type="entry name" value="DUF1023"/>
</dbReference>
<reference evidence="2 3" key="1">
    <citation type="submission" date="2016-01" db="EMBL/GenBank/DDBJ databases">
        <title>The new phylogeny of the genus Mycobacterium.</title>
        <authorList>
            <person name="Tarcisio F."/>
            <person name="Conor M."/>
            <person name="Antonella G."/>
            <person name="Elisabetta G."/>
            <person name="Giulia F.S."/>
            <person name="Sara T."/>
            <person name="Anna F."/>
            <person name="Clotilde B."/>
            <person name="Roberto B."/>
            <person name="Veronica D.S."/>
            <person name="Fabio R."/>
            <person name="Monica P."/>
            <person name="Olivier J."/>
            <person name="Enrico T."/>
            <person name="Nicola S."/>
        </authorList>
    </citation>
    <scope>NUCLEOTIDE SEQUENCE [LARGE SCALE GENOMIC DNA]</scope>
    <source>
        <strain evidence="2 3">ATCC 27353</strain>
    </source>
</reference>
<sequence>MTFPTLSELRAATWDHLRTNATAWRKLGHTWENAFTEVHNASLRPGGTDWTGAGAEAFQDRAYLDLVKVRGPADMAEKAAKIAERGADAQDSNKRSVLDAVDEAERADFTVGEFFSVTDTRTYYSSAAEQAERESAAQDHADFIQYRVQNLVNHEGEIARTLATATAGLHEFSFGDEGADGGAGRDALSPGMPPDDPQQFTQWWNHLTESAKDAAYDRDHFIGNHPGMPFDDKTHYNERHLTELMAGAQSDVDRLQASRDQLALTPGGNLATLTKLGVLDSQLQDAKHNLDGYRAVQQAMQADPNGPPHYLGFVDDRGHAAVSIGNPDNAKRSATFLPGTGQDLATFQGSADKSAAMYEATMNADRSLQSGDVSVTTWMGYDRPMDLLEAAHTSYAHNGATALDEFQSGLRASHNDALAGGPSINTVIGHSYGSTELGAAALDGHHLDANNVVAVGSPGMLADHASDLDLAPGARVFATRAENDIIGVVTGATLGPDPMLSSFGGTPFEASPGAAGAFDRPTVGAHSSYWDNMSNSALINLGRIIAGRTDVTPPTFTP</sequence>
<name>A0A1X1TFP2_9MYCO</name>